<dbReference type="Proteomes" id="UP000887013">
    <property type="component" value="Unassembled WGS sequence"/>
</dbReference>
<protein>
    <submittedName>
        <fullName evidence="1">Uncharacterized protein</fullName>
    </submittedName>
</protein>
<evidence type="ECO:0000313" key="1">
    <source>
        <dbReference type="EMBL" id="GFU13571.1"/>
    </source>
</evidence>
<keyword evidence="2" id="KW-1185">Reference proteome</keyword>
<sequence>MGVIAQGALLLPNISKDLRRMPHWSMWCLSSTSTESHSGEIGSVEIPMLWMSGEKIMSLRHRFQMHSLLIYQGWFPLDQALPQH</sequence>
<accession>A0A8X6UG36</accession>
<name>A0A8X6UG36_NEPPI</name>
<organism evidence="1 2">
    <name type="scientific">Nephila pilipes</name>
    <name type="common">Giant wood spider</name>
    <name type="synonym">Nephila maculata</name>
    <dbReference type="NCBI Taxonomy" id="299642"/>
    <lineage>
        <taxon>Eukaryota</taxon>
        <taxon>Metazoa</taxon>
        <taxon>Ecdysozoa</taxon>
        <taxon>Arthropoda</taxon>
        <taxon>Chelicerata</taxon>
        <taxon>Arachnida</taxon>
        <taxon>Araneae</taxon>
        <taxon>Araneomorphae</taxon>
        <taxon>Entelegynae</taxon>
        <taxon>Araneoidea</taxon>
        <taxon>Nephilidae</taxon>
        <taxon>Nephila</taxon>
    </lineage>
</organism>
<proteinExistence type="predicted"/>
<evidence type="ECO:0000313" key="2">
    <source>
        <dbReference type="Proteomes" id="UP000887013"/>
    </source>
</evidence>
<gene>
    <name evidence="1" type="ORF">NPIL_452181</name>
</gene>
<dbReference type="EMBL" id="BMAW01029762">
    <property type="protein sequence ID" value="GFU13571.1"/>
    <property type="molecule type" value="Genomic_DNA"/>
</dbReference>
<comment type="caution">
    <text evidence="1">The sequence shown here is derived from an EMBL/GenBank/DDBJ whole genome shotgun (WGS) entry which is preliminary data.</text>
</comment>
<reference evidence="1" key="1">
    <citation type="submission" date="2020-08" db="EMBL/GenBank/DDBJ databases">
        <title>Multicomponent nature underlies the extraordinary mechanical properties of spider dragline silk.</title>
        <authorList>
            <person name="Kono N."/>
            <person name="Nakamura H."/>
            <person name="Mori M."/>
            <person name="Yoshida Y."/>
            <person name="Ohtoshi R."/>
            <person name="Malay A.D."/>
            <person name="Moran D.A.P."/>
            <person name="Tomita M."/>
            <person name="Numata K."/>
            <person name="Arakawa K."/>
        </authorList>
    </citation>
    <scope>NUCLEOTIDE SEQUENCE</scope>
</reference>
<dbReference type="AlphaFoldDB" id="A0A8X6UG36"/>